<evidence type="ECO:0000313" key="2">
    <source>
        <dbReference type="EMBL" id="MDM7885594.1"/>
    </source>
</evidence>
<comment type="caution">
    <text evidence="2">The sequence shown here is derived from an EMBL/GenBank/DDBJ whole genome shotgun (WGS) entry which is preliminary data.</text>
</comment>
<gene>
    <name evidence="2" type="ORF">QUG92_10815</name>
</gene>
<keyword evidence="1" id="KW-1133">Transmembrane helix</keyword>
<feature type="transmembrane region" description="Helical" evidence="1">
    <location>
        <begin position="79"/>
        <end position="99"/>
    </location>
</feature>
<sequence>MDMHRERPPHRVARTGWHPWGRCAVQPVTRALWSGRTLEVHPPGTTTGEHLLLRALQAWAVGGAVGAVGLVVAAHEAPVVGVVLAVVVYVAGFVVLARATRRFRPGVRTLTVTVFHGNGRPEVHGDVRLLETSLDLLCLAETAVRRGQLSRVEYEAIWGQVWAAMPARPQRVEHRSGARTTRRTAHS</sequence>
<keyword evidence="1" id="KW-0812">Transmembrane</keyword>
<dbReference type="EMBL" id="JAUCML010000006">
    <property type="protein sequence ID" value="MDM7885594.1"/>
    <property type="molecule type" value="Genomic_DNA"/>
</dbReference>
<dbReference type="InterPro" id="IPR046719">
    <property type="entry name" value="DUF6611"/>
</dbReference>
<proteinExistence type="predicted"/>
<keyword evidence="1" id="KW-0472">Membrane</keyword>
<protein>
    <submittedName>
        <fullName evidence="2">Uncharacterized protein</fullName>
    </submittedName>
</protein>
<evidence type="ECO:0000313" key="3">
    <source>
        <dbReference type="Proteomes" id="UP001237823"/>
    </source>
</evidence>
<evidence type="ECO:0000256" key="1">
    <source>
        <dbReference type="SAM" id="Phobius"/>
    </source>
</evidence>
<name>A0ABT7T7N9_9MICO</name>
<reference evidence="2 3" key="1">
    <citation type="submission" date="2023-06" db="EMBL/GenBank/DDBJ databases">
        <authorList>
            <person name="Feng G."/>
            <person name="Li J."/>
            <person name="Zhu H."/>
        </authorList>
    </citation>
    <scope>NUCLEOTIDE SEQUENCE [LARGE SCALE GENOMIC DNA]</scope>
    <source>
        <strain evidence="2 3">RHCKG23</strain>
    </source>
</reference>
<dbReference type="Pfam" id="PF20315">
    <property type="entry name" value="DUF6611"/>
    <property type="match status" value="1"/>
</dbReference>
<dbReference type="Proteomes" id="UP001237823">
    <property type="component" value="Unassembled WGS sequence"/>
</dbReference>
<accession>A0ABT7T7N9</accession>
<feature type="transmembrane region" description="Helical" evidence="1">
    <location>
        <begin position="51"/>
        <end position="73"/>
    </location>
</feature>
<organism evidence="2 3">
    <name type="scientific">Curtobacterium citri</name>
    <dbReference type="NCBI Taxonomy" id="3055139"/>
    <lineage>
        <taxon>Bacteria</taxon>
        <taxon>Bacillati</taxon>
        <taxon>Actinomycetota</taxon>
        <taxon>Actinomycetes</taxon>
        <taxon>Micrococcales</taxon>
        <taxon>Microbacteriaceae</taxon>
        <taxon>Curtobacterium</taxon>
    </lineage>
</organism>
<keyword evidence="3" id="KW-1185">Reference proteome</keyword>